<dbReference type="Proteomes" id="UP001597393">
    <property type="component" value="Unassembled WGS sequence"/>
</dbReference>
<dbReference type="CDD" id="cd00082">
    <property type="entry name" value="HisKA"/>
    <property type="match status" value="1"/>
</dbReference>
<dbReference type="PRINTS" id="PR00344">
    <property type="entry name" value="BCTRLSENSOR"/>
</dbReference>
<feature type="domain" description="PAS" evidence="8">
    <location>
        <begin position="334"/>
        <end position="405"/>
    </location>
</feature>
<dbReference type="PROSITE" id="PS50113">
    <property type="entry name" value="PAC"/>
    <property type="match status" value="1"/>
</dbReference>
<proteinExistence type="predicted"/>
<dbReference type="NCBIfam" id="TIGR00229">
    <property type="entry name" value="sensory_box"/>
    <property type="match status" value="3"/>
</dbReference>
<dbReference type="SUPFAM" id="SSF47384">
    <property type="entry name" value="Homodimeric domain of signal transducing histidine kinase"/>
    <property type="match status" value="1"/>
</dbReference>
<evidence type="ECO:0000256" key="4">
    <source>
        <dbReference type="ARBA" id="ARBA00022679"/>
    </source>
</evidence>
<feature type="coiled-coil region" evidence="6">
    <location>
        <begin position="307"/>
        <end position="341"/>
    </location>
</feature>
<dbReference type="InterPro" id="IPR003594">
    <property type="entry name" value="HATPase_dom"/>
</dbReference>
<keyword evidence="5" id="KW-0418">Kinase</keyword>
<keyword evidence="4" id="KW-0808">Transferase</keyword>
<evidence type="ECO:0000256" key="3">
    <source>
        <dbReference type="ARBA" id="ARBA00022553"/>
    </source>
</evidence>
<dbReference type="InterPro" id="IPR004358">
    <property type="entry name" value="Sig_transdc_His_kin-like_C"/>
</dbReference>
<organism evidence="10 11">
    <name type="scientific">Sphingobacterium corticis</name>
    <dbReference type="NCBI Taxonomy" id="1812823"/>
    <lineage>
        <taxon>Bacteria</taxon>
        <taxon>Pseudomonadati</taxon>
        <taxon>Bacteroidota</taxon>
        <taxon>Sphingobacteriia</taxon>
        <taxon>Sphingobacteriales</taxon>
        <taxon>Sphingobacteriaceae</taxon>
        <taxon>Sphingobacterium</taxon>
    </lineage>
</organism>
<dbReference type="Gene3D" id="3.30.450.20">
    <property type="entry name" value="PAS domain"/>
    <property type="match status" value="4"/>
</dbReference>
<evidence type="ECO:0000313" key="11">
    <source>
        <dbReference type="Proteomes" id="UP001597393"/>
    </source>
</evidence>
<dbReference type="InterPro" id="IPR052162">
    <property type="entry name" value="Sensor_kinase/Photoreceptor"/>
</dbReference>
<feature type="domain" description="PAC" evidence="9">
    <location>
        <begin position="252"/>
        <end position="305"/>
    </location>
</feature>
<dbReference type="PANTHER" id="PTHR43304">
    <property type="entry name" value="PHYTOCHROME-LIKE PROTEIN CPH1"/>
    <property type="match status" value="1"/>
</dbReference>
<dbReference type="InterPro" id="IPR000014">
    <property type="entry name" value="PAS"/>
</dbReference>
<dbReference type="SUPFAM" id="SSF55874">
    <property type="entry name" value="ATPase domain of HSP90 chaperone/DNA topoisomerase II/histidine kinase"/>
    <property type="match status" value="1"/>
</dbReference>
<comment type="catalytic activity">
    <reaction evidence="1">
        <text>ATP + protein L-histidine = ADP + protein N-phospho-L-histidine.</text>
        <dbReference type="EC" id="2.7.13.3"/>
    </reaction>
</comment>
<evidence type="ECO:0000259" key="7">
    <source>
        <dbReference type="PROSITE" id="PS50109"/>
    </source>
</evidence>
<feature type="coiled-coil region" evidence="6">
    <location>
        <begin position="124"/>
        <end position="158"/>
    </location>
</feature>
<dbReference type="Pfam" id="PF08447">
    <property type="entry name" value="PAS_3"/>
    <property type="match status" value="1"/>
</dbReference>
<dbReference type="InterPro" id="IPR005467">
    <property type="entry name" value="His_kinase_dom"/>
</dbReference>
<dbReference type="Pfam" id="PF08448">
    <property type="entry name" value="PAS_4"/>
    <property type="match status" value="2"/>
</dbReference>
<dbReference type="EC" id="2.7.13.3" evidence="2"/>
<dbReference type="SMART" id="SM00091">
    <property type="entry name" value="PAS"/>
    <property type="match status" value="4"/>
</dbReference>
<evidence type="ECO:0000256" key="1">
    <source>
        <dbReference type="ARBA" id="ARBA00000085"/>
    </source>
</evidence>
<dbReference type="PROSITE" id="PS50112">
    <property type="entry name" value="PAS"/>
    <property type="match status" value="3"/>
</dbReference>
<evidence type="ECO:0000256" key="6">
    <source>
        <dbReference type="SAM" id="Coils"/>
    </source>
</evidence>
<keyword evidence="3" id="KW-0597">Phosphoprotein</keyword>
<dbReference type="PROSITE" id="PS50109">
    <property type="entry name" value="HIS_KIN"/>
    <property type="match status" value="1"/>
</dbReference>
<feature type="domain" description="PAS" evidence="8">
    <location>
        <begin position="471"/>
        <end position="542"/>
    </location>
</feature>
<dbReference type="InterPro" id="IPR013656">
    <property type="entry name" value="PAS_4"/>
</dbReference>
<dbReference type="InterPro" id="IPR013655">
    <property type="entry name" value="PAS_fold_3"/>
</dbReference>
<dbReference type="SMART" id="SM00388">
    <property type="entry name" value="HisKA"/>
    <property type="match status" value="1"/>
</dbReference>
<protein>
    <recommendedName>
        <fullName evidence="2">histidine kinase</fullName>
        <ecNumber evidence="2">2.7.13.3</ecNumber>
    </recommendedName>
</protein>
<dbReference type="RefSeq" id="WP_380866916.1">
    <property type="nucleotide sequence ID" value="NZ_JBHUMA010000004.1"/>
</dbReference>
<gene>
    <name evidence="10" type="ORF">ACFSQ3_01605</name>
</gene>
<feature type="domain" description="Histidine kinase" evidence="7">
    <location>
        <begin position="600"/>
        <end position="817"/>
    </location>
</feature>
<dbReference type="SUPFAM" id="SSF55785">
    <property type="entry name" value="PYP-like sensor domain (PAS domain)"/>
    <property type="match status" value="4"/>
</dbReference>
<dbReference type="InterPro" id="IPR003661">
    <property type="entry name" value="HisK_dim/P_dom"/>
</dbReference>
<evidence type="ECO:0000313" key="10">
    <source>
        <dbReference type="EMBL" id="MFD2597632.1"/>
    </source>
</evidence>
<comment type="caution">
    <text evidence="10">The sequence shown here is derived from an EMBL/GenBank/DDBJ whole genome shotgun (WGS) entry which is preliminary data.</text>
</comment>
<dbReference type="Gene3D" id="1.10.287.130">
    <property type="match status" value="1"/>
</dbReference>
<dbReference type="Gene3D" id="3.30.565.10">
    <property type="entry name" value="Histidine kinase-like ATPase, C-terminal domain"/>
    <property type="match status" value="1"/>
</dbReference>
<dbReference type="PANTHER" id="PTHR43304:SF1">
    <property type="entry name" value="PAC DOMAIN-CONTAINING PROTEIN"/>
    <property type="match status" value="1"/>
</dbReference>
<keyword evidence="6" id="KW-0175">Coiled coil</keyword>
<evidence type="ECO:0000259" key="8">
    <source>
        <dbReference type="PROSITE" id="PS50112"/>
    </source>
</evidence>
<evidence type="ECO:0000256" key="2">
    <source>
        <dbReference type="ARBA" id="ARBA00012438"/>
    </source>
</evidence>
<sequence>MSIHLTELLDVFVHLPQAAAVYDSKDLNIAFVNTEMLHIWNRTDDLIGREFGEIFPEHIKQGFDGLLRSVWLTGETYNAHETRADILVDGVLTPRYFDFEYKAIKGSDGAVKAILHTATEVSERMRSRKLVEEREENVAKLNKELHATNEELLATTEKLSSTVDQLLQSHKQLAASESQIRQIMDSAPTGLGVVGVKNLTIESANAHFLALVGADVNAIGKPFAEVLSPENQERLKKLVNEVLEKGKSHTRTDVQTPFLTSEGVETRYHNIVYQPVFDSIGEIFWVLIVASDVTSQHNAKTELETAYHSLQERDSDLRQANENLEAAYQEISASEERLNLAINSASIGTWRFDMKTMQVAWDDRTRDLYGFTSDDVVSYADVLQHIHELDRPKVKLSIEQALSTRARPDYDVKFRTVVENGDTFRWIHAKGKAYFDEYETPTVLSGIVLDITQAMLAQQRISVFHELVAQKEKKLQMIVDSAKVGTYVFNQATKEIQLNDHSRKLFGFTDDELLTEGSPIEQTVADFIPMAVEAMESAIANDTAYDYSYQIVDKRSGAVKWLRSVGSSAGITSPNMFYGVIIDITAQKQEEKRKTDFLGIASHELRSPLTALTGYLQILEHKSDSVNKQQLITIVKNAERQTARMRSLIDGFLDISNIEDGNLRLRLDQVHVADLARDIRSTFTDTVKSHQFDLSGVDRRVSVLLDRHKIEQVITNFVHNAIKYTPSGTRISIIAKMENNHWVVKVKDEGPGISAKDQENLFEKFYRVPREGRSKISGFGIGLFISKEIVRLHGGEIGVVSQDGLGATFWFSIPQINLTTSGISKLN</sequence>
<dbReference type="SMART" id="SM00387">
    <property type="entry name" value="HATPase_c"/>
    <property type="match status" value="1"/>
</dbReference>
<reference evidence="11" key="1">
    <citation type="journal article" date="2019" name="Int. J. Syst. Evol. Microbiol.">
        <title>The Global Catalogue of Microorganisms (GCM) 10K type strain sequencing project: providing services to taxonomists for standard genome sequencing and annotation.</title>
        <authorList>
            <consortium name="The Broad Institute Genomics Platform"/>
            <consortium name="The Broad Institute Genome Sequencing Center for Infectious Disease"/>
            <person name="Wu L."/>
            <person name="Ma J."/>
        </authorList>
    </citation>
    <scope>NUCLEOTIDE SEQUENCE [LARGE SCALE GENOMIC DNA]</scope>
    <source>
        <strain evidence="11">KCTC 42248</strain>
    </source>
</reference>
<evidence type="ECO:0000259" key="9">
    <source>
        <dbReference type="PROSITE" id="PS50113"/>
    </source>
</evidence>
<dbReference type="InterPro" id="IPR000700">
    <property type="entry name" value="PAS-assoc_C"/>
</dbReference>
<dbReference type="CDD" id="cd00075">
    <property type="entry name" value="HATPase"/>
    <property type="match status" value="1"/>
</dbReference>
<keyword evidence="11" id="KW-1185">Reference proteome</keyword>
<dbReference type="Gene3D" id="2.10.70.100">
    <property type="match status" value="1"/>
</dbReference>
<accession>A0ABW5NHG4</accession>
<dbReference type="InterPro" id="IPR035965">
    <property type="entry name" value="PAS-like_dom_sf"/>
</dbReference>
<dbReference type="CDD" id="cd00130">
    <property type="entry name" value="PAS"/>
    <property type="match status" value="1"/>
</dbReference>
<dbReference type="Pfam" id="PF02518">
    <property type="entry name" value="HATPase_c"/>
    <property type="match status" value="1"/>
</dbReference>
<dbReference type="EMBL" id="JBHUMA010000004">
    <property type="protein sequence ID" value="MFD2597632.1"/>
    <property type="molecule type" value="Genomic_DNA"/>
</dbReference>
<dbReference type="Pfam" id="PF00512">
    <property type="entry name" value="HisKA"/>
    <property type="match status" value="1"/>
</dbReference>
<evidence type="ECO:0000256" key="5">
    <source>
        <dbReference type="ARBA" id="ARBA00022777"/>
    </source>
</evidence>
<dbReference type="InterPro" id="IPR036890">
    <property type="entry name" value="HATPase_C_sf"/>
</dbReference>
<feature type="domain" description="PAS" evidence="8">
    <location>
        <begin position="176"/>
        <end position="246"/>
    </location>
</feature>
<name>A0ABW5NHG4_9SPHI</name>
<dbReference type="InterPro" id="IPR036097">
    <property type="entry name" value="HisK_dim/P_sf"/>
</dbReference>